<dbReference type="Gene3D" id="3.30.70.270">
    <property type="match status" value="1"/>
</dbReference>
<dbReference type="PANTHER" id="PTHR33121">
    <property type="entry name" value="CYCLIC DI-GMP PHOSPHODIESTERASE PDEF"/>
    <property type="match status" value="1"/>
</dbReference>
<dbReference type="PROSITE" id="PS50883">
    <property type="entry name" value="EAL"/>
    <property type="match status" value="1"/>
</dbReference>
<sequence>MVIYTDFGFGIAVSALLICLANLVYTIMDSHTGKLQNKIFILLLSLLSVNAICEIVNIRTAEHIMISERYFFISRASKYVYFLSHSLIAPVLFYYLSFVVGRSVRIGFRKRSSESALIYVCNIVPWAVVMFAELVIALNPITNWCWYYTRERLFHRAWGEYVFIYVLSALWTIAAFILIMKSWNILTKSRKRSIAVCFLLVASGVIIQLFNMDFRVVILFEAVGFSGVLLFIENEDDRKDVELNAYNSAAFSVDLTATLKNRIPVQIMIIRCIRFDKTANTVVYGKMNRDIIIRSVSDYLGTVVKRHFIYYMGHGRFALTLYNYSDEGVHDLANTVLERFEKAWNINGTDIFLTSKILLVPVPERAKNAEDVKYITECPIPERVQERLIDGRSLDWVIRRAAVEKAVTGGLENGSFEVYYRPIYSIDKKLHGAEALLRMNDRELGLIYPDEFIPVAEQLGIIDHIDEFVLREVCRFIATGIPKNNGMDCINVNLSVQECMKEGFVEYISSVVEAENAPKNRINFEITESVAAKDYTHLAEVIDRLKQQGFHFSIDDYGTGYSNMTSLFSLGVDIIKLDKSILWNAEKSELGMTLLVTLVEMVHKMERKSLMEGVETEAQINILKKIGCNYLQGYYFSKLIPKAEFIELIESKSFNN</sequence>
<feature type="transmembrane region" description="Helical" evidence="1">
    <location>
        <begin position="116"/>
        <end position="141"/>
    </location>
</feature>
<dbReference type="InterPro" id="IPR035919">
    <property type="entry name" value="EAL_sf"/>
</dbReference>
<dbReference type="EMBL" id="FNWV01000026">
    <property type="protein sequence ID" value="SEH88375.1"/>
    <property type="molecule type" value="Genomic_DNA"/>
</dbReference>
<proteinExistence type="predicted"/>
<dbReference type="SMART" id="SM00052">
    <property type="entry name" value="EAL"/>
    <property type="match status" value="1"/>
</dbReference>
<feature type="domain" description="EAL" evidence="2">
    <location>
        <begin position="400"/>
        <end position="653"/>
    </location>
</feature>
<dbReference type="InterPro" id="IPR050706">
    <property type="entry name" value="Cyclic-di-GMP_PDE-like"/>
</dbReference>
<dbReference type="InterPro" id="IPR001633">
    <property type="entry name" value="EAL_dom"/>
</dbReference>
<keyword evidence="1" id="KW-1133">Transmembrane helix</keyword>
<evidence type="ECO:0000313" key="4">
    <source>
        <dbReference type="Proteomes" id="UP000183190"/>
    </source>
</evidence>
<name>A0A1H6LQB0_RUMFL</name>
<dbReference type="PANTHER" id="PTHR33121:SF79">
    <property type="entry name" value="CYCLIC DI-GMP PHOSPHODIESTERASE PDED-RELATED"/>
    <property type="match status" value="1"/>
</dbReference>
<dbReference type="RefSeq" id="WP_074719161.1">
    <property type="nucleotide sequence ID" value="NZ_FNWV01000026.1"/>
</dbReference>
<gene>
    <name evidence="3" type="ORF">SAMN02910265_03191</name>
</gene>
<dbReference type="SUPFAM" id="SSF55073">
    <property type="entry name" value="Nucleotide cyclase"/>
    <property type="match status" value="1"/>
</dbReference>
<feature type="transmembrane region" description="Helical" evidence="1">
    <location>
        <begin position="39"/>
        <end position="59"/>
    </location>
</feature>
<organism evidence="3 4">
    <name type="scientific">Ruminococcus flavefaciens</name>
    <dbReference type="NCBI Taxonomy" id="1265"/>
    <lineage>
        <taxon>Bacteria</taxon>
        <taxon>Bacillati</taxon>
        <taxon>Bacillota</taxon>
        <taxon>Clostridia</taxon>
        <taxon>Eubacteriales</taxon>
        <taxon>Oscillospiraceae</taxon>
        <taxon>Ruminococcus</taxon>
    </lineage>
</organism>
<evidence type="ECO:0000256" key="1">
    <source>
        <dbReference type="SAM" id="Phobius"/>
    </source>
</evidence>
<keyword evidence="1" id="KW-0812">Transmembrane</keyword>
<dbReference type="Pfam" id="PF00563">
    <property type="entry name" value="EAL"/>
    <property type="match status" value="1"/>
</dbReference>
<dbReference type="AlphaFoldDB" id="A0A1H6LQB0"/>
<dbReference type="Gene3D" id="3.20.20.450">
    <property type="entry name" value="EAL domain"/>
    <property type="match status" value="1"/>
</dbReference>
<dbReference type="GO" id="GO:0071111">
    <property type="term" value="F:cyclic-guanylate-specific phosphodiesterase activity"/>
    <property type="evidence" value="ECO:0007669"/>
    <property type="project" value="InterPro"/>
</dbReference>
<accession>A0A1H6LQB0</accession>
<dbReference type="InterPro" id="IPR029787">
    <property type="entry name" value="Nucleotide_cyclase"/>
</dbReference>
<protein>
    <submittedName>
        <fullName evidence="3">EAL domain, c-di-GMP-specific phosphodiesterase class I (Or its enzymatically inactive variant)</fullName>
    </submittedName>
</protein>
<feature type="transmembrane region" description="Helical" evidence="1">
    <location>
        <begin position="192"/>
        <end position="210"/>
    </location>
</feature>
<evidence type="ECO:0000259" key="2">
    <source>
        <dbReference type="PROSITE" id="PS50883"/>
    </source>
</evidence>
<dbReference type="OrthoDB" id="9762141at2"/>
<evidence type="ECO:0000313" key="3">
    <source>
        <dbReference type="EMBL" id="SEH88375.1"/>
    </source>
</evidence>
<reference evidence="3 4" key="1">
    <citation type="submission" date="2016-10" db="EMBL/GenBank/DDBJ databases">
        <authorList>
            <person name="de Groot N.N."/>
        </authorList>
    </citation>
    <scope>NUCLEOTIDE SEQUENCE [LARGE SCALE GENOMIC DNA]</scope>
    <source>
        <strain evidence="3 4">YAD2003</strain>
    </source>
</reference>
<dbReference type="InterPro" id="IPR043128">
    <property type="entry name" value="Rev_trsase/Diguanyl_cyclase"/>
</dbReference>
<dbReference type="Proteomes" id="UP000183190">
    <property type="component" value="Unassembled WGS sequence"/>
</dbReference>
<feature type="transmembrane region" description="Helical" evidence="1">
    <location>
        <begin position="161"/>
        <end position="180"/>
    </location>
</feature>
<feature type="transmembrane region" description="Helical" evidence="1">
    <location>
        <begin position="79"/>
        <end position="104"/>
    </location>
</feature>
<keyword evidence="1" id="KW-0472">Membrane</keyword>
<feature type="transmembrane region" description="Helical" evidence="1">
    <location>
        <begin position="6"/>
        <end position="27"/>
    </location>
</feature>
<dbReference type="CDD" id="cd01948">
    <property type="entry name" value="EAL"/>
    <property type="match status" value="1"/>
</dbReference>
<dbReference type="SUPFAM" id="SSF141868">
    <property type="entry name" value="EAL domain-like"/>
    <property type="match status" value="1"/>
</dbReference>